<dbReference type="Gene3D" id="1.10.1040.10">
    <property type="entry name" value="N-(1-d-carboxylethyl)-l-norvaline Dehydrogenase, domain 2"/>
    <property type="match status" value="1"/>
</dbReference>
<dbReference type="InterPro" id="IPR008927">
    <property type="entry name" value="6-PGluconate_DH-like_C_sf"/>
</dbReference>
<dbReference type="Gene3D" id="3.40.50.720">
    <property type="entry name" value="NAD(P)-binding Rossmann-like Domain"/>
    <property type="match status" value="1"/>
</dbReference>
<evidence type="ECO:0000259" key="8">
    <source>
        <dbReference type="Pfam" id="PF01232"/>
    </source>
</evidence>
<dbReference type="SUPFAM" id="SSF51735">
    <property type="entry name" value="NAD(P)-binding Rossmann-fold domains"/>
    <property type="match status" value="1"/>
</dbReference>
<evidence type="ECO:0000259" key="9">
    <source>
        <dbReference type="Pfam" id="PF08125"/>
    </source>
</evidence>
<dbReference type="HAMAP" id="MF_00196">
    <property type="entry name" value="Mannitol_dehydrog"/>
    <property type="match status" value="1"/>
</dbReference>
<evidence type="ECO:0000256" key="4">
    <source>
        <dbReference type="ARBA" id="ARBA00023002"/>
    </source>
</evidence>
<sequence>MSVRYEIVAARHAERAAAKAYPRPRNQKPMALHFGAGNIGRGFIGLQLSKSGYEVCFVARNETQIARFKQRQQYTVTYADESGETEIVRNVTAVHIANGDEVKRRILNADLLTTAVGAASLPAIAKTIAAGLERRLATHSHPLYIIACENAVRGSSQLKKYIYENLSAEGRARANRSVTFPDSMIDRIVPAQPGDDPLAIRVEPFYEWIIDRKPLRPDFRSIRGAVFADSLEPYMARKLYTVNTGHCVAAYLGHLTGCRTLQEVLKSAPLHRQILQTLEETGALLVRKYGLDPDEQRLYIDKTLERFANPAIVDDVARVARSPLRKLSRGERIVRPLLEAHELGMAVPRLTAAAAAALLYRNADDPESLQLQDALRANGLSAFIAQHMGIPARHALHAELVAAVDELRAHSARS</sequence>
<evidence type="ECO:0000256" key="5">
    <source>
        <dbReference type="ARBA" id="ARBA00023027"/>
    </source>
</evidence>
<gene>
    <name evidence="7" type="primary">mtlD</name>
    <name evidence="10" type="ORF">KB449_19335</name>
</gene>
<dbReference type="Proteomes" id="UP001161691">
    <property type="component" value="Unassembled WGS sequence"/>
</dbReference>
<evidence type="ECO:0000256" key="1">
    <source>
        <dbReference type="ARBA" id="ARBA00006541"/>
    </source>
</evidence>
<dbReference type="InterPro" id="IPR013328">
    <property type="entry name" value="6PGD_dom2"/>
</dbReference>
<evidence type="ECO:0000256" key="6">
    <source>
        <dbReference type="ARBA" id="ARBA00048615"/>
    </source>
</evidence>
<dbReference type="SUPFAM" id="SSF48179">
    <property type="entry name" value="6-phosphogluconate dehydrogenase C-terminal domain-like"/>
    <property type="match status" value="1"/>
</dbReference>
<dbReference type="InterPro" id="IPR013131">
    <property type="entry name" value="Mannitol_DH_N"/>
</dbReference>
<dbReference type="InterPro" id="IPR036291">
    <property type="entry name" value="NAD(P)-bd_dom_sf"/>
</dbReference>
<organism evidence="10 11">
    <name type="scientific">Cohnella hashimotonis</name>
    <dbReference type="NCBI Taxonomy" id="2826895"/>
    <lineage>
        <taxon>Bacteria</taxon>
        <taxon>Bacillati</taxon>
        <taxon>Bacillota</taxon>
        <taxon>Bacilli</taxon>
        <taxon>Bacillales</taxon>
        <taxon>Paenibacillaceae</taxon>
        <taxon>Cohnella</taxon>
    </lineage>
</organism>
<accession>A0ABT6TJW8</accession>
<feature type="binding site" evidence="7">
    <location>
        <begin position="31"/>
        <end position="42"/>
    </location>
    <ligand>
        <name>NAD(+)</name>
        <dbReference type="ChEBI" id="CHEBI:57540"/>
    </ligand>
</feature>
<name>A0ABT6TJW8_9BACL</name>
<protein>
    <recommendedName>
        <fullName evidence="3 7">Mannitol-1-phosphate 5-dehydrogenase</fullName>
        <ecNumber evidence="2 7">1.1.1.17</ecNumber>
    </recommendedName>
</protein>
<evidence type="ECO:0000256" key="3">
    <source>
        <dbReference type="ARBA" id="ARBA00016219"/>
    </source>
</evidence>
<comment type="caution">
    <text evidence="10">The sequence shown here is derived from an EMBL/GenBank/DDBJ whole genome shotgun (WGS) entry which is preliminary data.</text>
</comment>
<keyword evidence="4 7" id="KW-0560">Oxidoreductase</keyword>
<dbReference type="InterPro" id="IPR013118">
    <property type="entry name" value="Mannitol_DH_C"/>
</dbReference>
<dbReference type="Pfam" id="PF08125">
    <property type="entry name" value="Mannitol_dh_C"/>
    <property type="match status" value="1"/>
</dbReference>
<comment type="catalytic activity">
    <reaction evidence="6 7">
        <text>D-mannitol 1-phosphate + NAD(+) = beta-D-fructose 6-phosphate + NADH + H(+)</text>
        <dbReference type="Rhea" id="RHEA:19661"/>
        <dbReference type="ChEBI" id="CHEBI:15378"/>
        <dbReference type="ChEBI" id="CHEBI:57540"/>
        <dbReference type="ChEBI" id="CHEBI:57634"/>
        <dbReference type="ChEBI" id="CHEBI:57945"/>
        <dbReference type="ChEBI" id="CHEBI:61381"/>
        <dbReference type="EC" id="1.1.1.17"/>
    </reaction>
</comment>
<feature type="domain" description="Mannitol dehydrogenase N-terminal" evidence="8">
    <location>
        <begin position="31"/>
        <end position="214"/>
    </location>
</feature>
<keyword evidence="5 7" id="KW-0520">NAD</keyword>
<evidence type="ECO:0000256" key="2">
    <source>
        <dbReference type="ARBA" id="ARBA00012939"/>
    </source>
</evidence>
<dbReference type="RefSeq" id="WP_282909931.1">
    <property type="nucleotide sequence ID" value="NZ_JAGRPV010000001.1"/>
</dbReference>
<dbReference type="InterPro" id="IPR000669">
    <property type="entry name" value="Mannitol_DH"/>
</dbReference>
<dbReference type="PANTHER" id="PTHR30524">
    <property type="entry name" value="MANNITOL-1-PHOSPHATE 5-DEHYDROGENASE"/>
    <property type="match status" value="1"/>
</dbReference>
<dbReference type="InterPro" id="IPR023028">
    <property type="entry name" value="Mannitol_1_phos_5_DH"/>
</dbReference>
<dbReference type="NCBIfam" id="NF002652">
    <property type="entry name" value="PRK02318.2-5"/>
    <property type="match status" value="1"/>
</dbReference>
<evidence type="ECO:0000313" key="10">
    <source>
        <dbReference type="EMBL" id="MDI4647137.1"/>
    </source>
</evidence>
<dbReference type="PRINTS" id="PR00084">
    <property type="entry name" value="MTLDHDRGNASE"/>
</dbReference>
<evidence type="ECO:0000256" key="7">
    <source>
        <dbReference type="HAMAP-Rule" id="MF_00196"/>
    </source>
</evidence>
<dbReference type="GO" id="GO:0008926">
    <property type="term" value="F:mannitol-1-phosphate 5-dehydrogenase activity"/>
    <property type="evidence" value="ECO:0007669"/>
    <property type="project" value="UniProtKB-EC"/>
</dbReference>
<dbReference type="PANTHER" id="PTHR30524:SF0">
    <property type="entry name" value="ALTRONATE OXIDOREDUCTASE-RELATED"/>
    <property type="match status" value="1"/>
</dbReference>
<dbReference type="EC" id="1.1.1.17" evidence="2 7"/>
<evidence type="ECO:0000313" key="11">
    <source>
        <dbReference type="Proteomes" id="UP001161691"/>
    </source>
</evidence>
<proteinExistence type="inferred from homology"/>
<dbReference type="EMBL" id="JAGRPV010000001">
    <property type="protein sequence ID" value="MDI4647137.1"/>
    <property type="molecule type" value="Genomic_DNA"/>
</dbReference>
<comment type="similarity">
    <text evidence="1 7">Belongs to the mannitol dehydrogenase family.</text>
</comment>
<reference evidence="10" key="1">
    <citation type="submission" date="2023-04" db="EMBL/GenBank/DDBJ databases">
        <title>Comparative genomic analysis of Cohnella hashimotonis sp. nov., isolated from the International Space Station.</title>
        <authorList>
            <person name="Venkateswaran K."/>
            <person name="Simpson A."/>
        </authorList>
    </citation>
    <scope>NUCLEOTIDE SEQUENCE</scope>
    <source>
        <strain evidence="10">F6_2S_P_1</strain>
    </source>
</reference>
<keyword evidence="11" id="KW-1185">Reference proteome</keyword>
<feature type="domain" description="Mannitol dehydrogenase C-terminal" evidence="9">
    <location>
        <begin position="231"/>
        <end position="376"/>
    </location>
</feature>
<dbReference type="Pfam" id="PF01232">
    <property type="entry name" value="Mannitol_dh"/>
    <property type="match status" value="1"/>
</dbReference>